<gene>
    <name evidence="2" type="ORF">AVDCRST_MAG66-671</name>
</gene>
<accession>A0A6J4NFS1</accession>
<name>A0A6J4NFS1_9PSEU</name>
<feature type="compositionally biased region" description="Gly residues" evidence="1">
    <location>
        <begin position="32"/>
        <end position="42"/>
    </location>
</feature>
<feature type="non-terminal residue" evidence="2">
    <location>
        <position position="70"/>
    </location>
</feature>
<dbReference type="EMBL" id="CADCUS010000093">
    <property type="protein sequence ID" value="CAA9386788.1"/>
    <property type="molecule type" value="Genomic_DNA"/>
</dbReference>
<feature type="non-terminal residue" evidence="2">
    <location>
        <position position="1"/>
    </location>
</feature>
<evidence type="ECO:0000256" key="1">
    <source>
        <dbReference type="SAM" id="MobiDB-lite"/>
    </source>
</evidence>
<evidence type="ECO:0000313" key="2">
    <source>
        <dbReference type="EMBL" id="CAA9386788.1"/>
    </source>
</evidence>
<dbReference type="AlphaFoldDB" id="A0A6J4NFS1"/>
<sequence>GRRGAAGSHARCTERHAAAGAGASRSAVFFGGRRGGGSGPGCRLGSPVVGRVSNDPNGAPMSSAERSSSL</sequence>
<feature type="region of interest" description="Disordered" evidence="1">
    <location>
        <begin position="31"/>
        <end position="70"/>
    </location>
</feature>
<proteinExistence type="predicted"/>
<reference evidence="2" key="1">
    <citation type="submission" date="2020-02" db="EMBL/GenBank/DDBJ databases">
        <authorList>
            <person name="Meier V. D."/>
        </authorList>
    </citation>
    <scope>NUCLEOTIDE SEQUENCE</scope>
    <source>
        <strain evidence="2">AVDCRST_MAG66</strain>
    </source>
</reference>
<protein>
    <submittedName>
        <fullName evidence="2">Uncharacterized protein</fullName>
    </submittedName>
</protein>
<organism evidence="2">
    <name type="scientific">uncultured Pseudonocardia sp</name>
    <dbReference type="NCBI Taxonomy" id="211455"/>
    <lineage>
        <taxon>Bacteria</taxon>
        <taxon>Bacillati</taxon>
        <taxon>Actinomycetota</taxon>
        <taxon>Actinomycetes</taxon>
        <taxon>Pseudonocardiales</taxon>
        <taxon>Pseudonocardiaceae</taxon>
        <taxon>Pseudonocardia</taxon>
        <taxon>environmental samples</taxon>
    </lineage>
</organism>